<evidence type="ECO:0000256" key="3">
    <source>
        <dbReference type="SAM" id="MobiDB-lite"/>
    </source>
</evidence>
<feature type="domain" description="EF-hand" evidence="4">
    <location>
        <begin position="136"/>
        <end position="171"/>
    </location>
</feature>
<evidence type="ECO:0000259" key="4">
    <source>
        <dbReference type="PROSITE" id="PS50222"/>
    </source>
</evidence>
<dbReference type="InterPro" id="IPR002048">
    <property type="entry name" value="EF_hand_dom"/>
</dbReference>
<dbReference type="SUPFAM" id="SSF47473">
    <property type="entry name" value="EF-hand"/>
    <property type="match status" value="1"/>
</dbReference>
<reference evidence="5 6" key="1">
    <citation type="journal article" date="2021" name="Nat. Plants">
        <title>The Taxus genome provides insights into paclitaxel biosynthesis.</title>
        <authorList>
            <person name="Xiong X."/>
            <person name="Gou J."/>
            <person name="Liao Q."/>
            <person name="Li Y."/>
            <person name="Zhou Q."/>
            <person name="Bi G."/>
            <person name="Li C."/>
            <person name="Du R."/>
            <person name="Wang X."/>
            <person name="Sun T."/>
            <person name="Guo L."/>
            <person name="Liang H."/>
            <person name="Lu P."/>
            <person name="Wu Y."/>
            <person name="Zhang Z."/>
            <person name="Ro D.K."/>
            <person name="Shang Y."/>
            <person name="Huang S."/>
            <person name="Yan J."/>
        </authorList>
    </citation>
    <scope>NUCLEOTIDE SEQUENCE [LARGE SCALE GENOMIC DNA]</scope>
    <source>
        <strain evidence="5">Ta-2019</strain>
    </source>
</reference>
<feature type="domain" description="EF-hand" evidence="4">
    <location>
        <begin position="214"/>
        <end position="248"/>
    </location>
</feature>
<keyword evidence="2" id="KW-0106">Calcium</keyword>
<sequence length="248" mass="27101">TTASLSRKSASTKNVSRDLDSPASTSTRLEIQRDSRHLTPTTSPTKSLKRLVKSASKKALRLTSAFSPRRRHSSSSSSFLPFDSPPPNSSREEGKASEGMVREELCVVFRHVDADGDGKISWVELKTALNSVGEDAGDDELREIVTQLDSDGDGFIDVEEFIRLINSEEKGAEETEKELAAAFRMFEGREGGGGVTPVGLHRMMCRLGVGDDGLTVEHCNFIISQVDLDGDGVVNFHEFKRMMTAAVH</sequence>
<dbReference type="Proteomes" id="UP000824469">
    <property type="component" value="Unassembled WGS sequence"/>
</dbReference>
<evidence type="ECO:0000313" key="6">
    <source>
        <dbReference type="Proteomes" id="UP000824469"/>
    </source>
</evidence>
<dbReference type="OMA" id="CHLMIKQ"/>
<dbReference type="InterPro" id="IPR011992">
    <property type="entry name" value="EF-hand-dom_pair"/>
</dbReference>
<dbReference type="SMART" id="SM00054">
    <property type="entry name" value="EFh"/>
    <property type="match status" value="3"/>
</dbReference>
<dbReference type="PROSITE" id="PS00018">
    <property type="entry name" value="EF_HAND_1"/>
    <property type="match status" value="3"/>
</dbReference>
<feature type="domain" description="EF-hand" evidence="4">
    <location>
        <begin position="100"/>
        <end position="135"/>
    </location>
</feature>
<feature type="region of interest" description="Disordered" evidence="3">
    <location>
        <begin position="1"/>
        <end position="98"/>
    </location>
</feature>
<keyword evidence="6" id="KW-1185">Reference proteome</keyword>
<feature type="compositionally biased region" description="Basic residues" evidence="3">
    <location>
        <begin position="47"/>
        <end position="60"/>
    </location>
</feature>
<dbReference type="InterPro" id="IPR050145">
    <property type="entry name" value="Centrin_CML-like"/>
</dbReference>
<organism evidence="5 6">
    <name type="scientific">Taxus chinensis</name>
    <name type="common">Chinese yew</name>
    <name type="synonym">Taxus wallichiana var. chinensis</name>
    <dbReference type="NCBI Taxonomy" id="29808"/>
    <lineage>
        <taxon>Eukaryota</taxon>
        <taxon>Viridiplantae</taxon>
        <taxon>Streptophyta</taxon>
        <taxon>Embryophyta</taxon>
        <taxon>Tracheophyta</taxon>
        <taxon>Spermatophyta</taxon>
        <taxon>Pinopsida</taxon>
        <taxon>Pinidae</taxon>
        <taxon>Conifers II</taxon>
        <taxon>Cupressales</taxon>
        <taxon>Taxaceae</taxon>
        <taxon>Taxus</taxon>
    </lineage>
</organism>
<dbReference type="Pfam" id="PF00036">
    <property type="entry name" value="EF-hand_1"/>
    <property type="match status" value="1"/>
</dbReference>
<dbReference type="PANTHER" id="PTHR23050">
    <property type="entry name" value="CALCIUM BINDING PROTEIN"/>
    <property type="match status" value="1"/>
</dbReference>
<dbReference type="CDD" id="cd00051">
    <property type="entry name" value="EFh"/>
    <property type="match status" value="2"/>
</dbReference>
<dbReference type="GO" id="GO:0043226">
    <property type="term" value="C:organelle"/>
    <property type="evidence" value="ECO:0007669"/>
    <property type="project" value="UniProtKB-ARBA"/>
</dbReference>
<evidence type="ECO:0000313" key="5">
    <source>
        <dbReference type="EMBL" id="KAH9321658.1"/>
    </source>
</evidence>
<accession>A0AA38GHJ6</accession>
<feature type="non-terminal residue" evidence="5">
    <location>
        <position position="1"/>
    </location>
</feature>
<dbReference type="FunFam" id="1.10.238.10:FF:000178">
    <property type="entry name" value="Calmodulin-2 A"/>
    <property type="match status" value="1"/>
</dbReference>
<dbReference type="InterPro" id="IPR018247">
    <property type="entry name" value="EF_Hand_1_Ca_BS"/>
</dbReference>
<dbReference type="PROSITE" id="PS50222">
    <property type="entry name" value="EF_HAND_2"/>
    <property type="match status" value="3"/>
</dbReference>
<comment type="caution">
    <text evidence="5">The sequence shown here is derived from an EMBL/GenBank/DDBJ whole genome shotgun (WGS) entry which is preliminary data.</text>
</comment>
<dbReference type="Gene3D" id="1.10.238.10">
    <property type="entry name" value="EF-hand"/>
    <property type="match status" value="2"/>
</dbReference>
<feature type="compositionally biased region" description="Polar residues" evidence="3">
    <location>
        <begin position="1"/>
        <end position="14"/>
    </location>
</feature>
<dbReference type="GO" id="GO:0005509">
    <property type="term" value="F:calcium ion binding"/>
    <property type="evidence" value="ECO:0007669"/>
    <property type="project" value="InterPro"/>
</dbReference>
<name>A0AA38GHJ6_TAXCH</name>
<evidence type="ECO:0000256" key="1">
    <source>
        <dbReference type="ARBA" id="ARBA00022737"/>
    </source>
</evidence>
<proteinExistence type="predicted"/>
<evidence type="ECO:0000256" key="2">
    <source>
        <dbReference type="ARBA" id="ARBA00022837"/>
    </source>
</evidence>
<dbReference type="Pfam" id="PF13499">
    <property type="entry name" value="EF-hand_7"/>
    <property type="match status" value="1"/>
</dbReference>
<dbReference type="AlphaFoldDB" id="A0AA38GHJ6"/>
<gene>
    <name evidence="5" type="ORF">KI387_016297</name>
</gene>
<keyword evidence="1" id="KW-0677">Repeat</keyword>
<protein>
    <recommendedName>
        <fullName evidence="4">EF-hand domain-containing protein</fullName>
    </recommendedName>
</protein>
<dbReference type="EMBL" id="JAHRHJ020000003">
    <property type="protein sequence ID" value="KAH9321658.1"/>
    <property type="molecule type" value="Genomic_DNA"/>
</dbReference>